<reference evidence="2 3" key="1">
    <citation type="journal article" date="2022" name="Genome Biol. Evol.">
        <title>Host diet, physiology and behaviors set the stage for Lachnospiraceae cladogenesis.</title>
        <authorList>
            <person name="Vera-Ponce De Leon A."/>
            <person name="Schneider M."/>
            <person name="Jahnes B.C."/>
            <person name="Sadowski V."/>
            <person name="Camuy-Velez L.A."/>
            <person name="Duan J."/>
            <person name="Sabree Z.L."/>
        </authorList>
    </citation>
    <scope>NUCLEOTIDE SEQUENCE [LARGE SCALE GENOMIC DNA]</scope>
    <source>
        <strain evidence="2 3">PAL113</strain>
    </source>
</reference>
<accession>A0ABT1EBL6</accession>
<protein>
    <recommendedName>
        <fullName evidence="4">Zn-finger containing protein</fullName>
    </recommendedName>
</protein>
<organism evidence="2 3">
    <name type="scientific">Aequitasia blattaphilus</name>
    <dbReference type="NCBI Taxonomy" id="2949332"/>
    <lineage>
        <taxon>Bacteria</taxon>
        <taxon>Bacillati</taxon>
        <taxon>Bacillota</taxon>
        <taxon>Clostridia</taxon>
        <taxon>Lachnospirales</taxon>
        <taxon>Lachnospiraceae</taxon>
        <taxon>Aequitasia</taxon>
    </lineage>
</organism>
<sequence>MNKLTYKLQQFMMGRNGTDALSKASMALAMVFYVLSILTRSNLLYLITIFGMGYVFFRIFSKNISKRYTENQGYLRMVSGVRNRWIQRKQYKFFRCRQCHKTIRVPRKKGKIEVTCPICGKKKITRT</sequence>
<feature type="transmembrane region" description="Helical" evidence="1">
    <location>
        <begin position="20"/>
        <end position="37"/>
    </location>
</feature>
<proteinExistence type="predicted"/>
<dbReference type="RefSeq" id="WP_262067009.1">
    <property type="nucleotide sequence ID" value="NZ_JAMXOD010000021.1"/>
</dbReference>
<feature type="transmembrane region" description="Helical" evidence="1">
    <location>
        <begin position="43"/>
        <end position="60"/>
    </location>
</feature>
<comment type="caution">
    <text evidence="2">The sequence shown here is derived from an EMBL/GenBank/DDBJ whole genome shotgun (WGS) entry which is preliminary data.</text>
</comment>
<name>A0ABT1EBL6_9FIRM</name>
<dbReference type="Proteomes" id="UP001523566">
    <property type="component" value="Unassembled WGS sequence"/>
</dbReference>
<gene>
    <name evidence="2" type="ORF">NK125_12555</name>
</gene>
<keyword evidence="3" id="KW-1185">Reference proteome</keyword>
<evidence type="ECO:0000313" key="3">
    <source>
        <dbReference type="Proteomes" id="UP001523566"/>
    </source>
</evidence>
<keyword evidence="1" id="KW-0812">Transmembrane</keyword>
<keyword evidence="1" id="KW-0472">Membrane</keyword>
<evidence type="ECO:0008006" key="4">
    <source>
        <dbReference type="Google" id="ProtNLM"/>
    </source>
</evidence>
<keyword evidence="1" id="KW-1133">Transmembrane helix</keyword>
<evidence type="ECO:0000313" key="2">
    <source>
        <dbReference type="EMBL" id="MCP1103235.1"/>
    </source>
</evidence>
<dbReference type="EMBL" id="JAMZFW010000021">
    <property type="protein sequence ID" value="MCP1103235.1"/>
    <property type="molecule type" value="Genomic_DNA"/>
</dbReference>
<evidence type="ECO:0000256" key="1">
    <source>
        <dbReference type="SAM" id="Phobius"/>
    </source>
</evidence>